<dbReference type="RefSeq" id="WP_209855023.1">
    <property type="nucleotide sequence ID" value="NZ_JAGGJV010000009.1"/>
</dbReference>
<comment type="caution">
    <text evidence="6">The sequence shown here is derived from an EMBL/GenBank/DDBJ whole genome shotgun (WGS) entry which is preliminary data.</text>
</comment>
<dbReference type="PRINTS" id="PR00039">
    <property type="entry name" value="HTHLYSR"/>
</dbReference>
<dbReference type="Pfam" id="PF03466">
    <property type="entry name" value="LysR_substrate"/>
    <property type="match status" value="1"/>
</dbReference>
<keyword evidence="2" id="KW-0805">Transcription regulation</keyword>
<feature type="domain" description="HTH lysR-type" evidence="5">
    <location>
        <begin position="12"/>
        <end position="63"/>
    </location>
</feature>
<dbReference type="SUPFAM" id="SSF46785">
    <property type="entry name" value="Winged helix' DNA-binding domain"/>
    <property type="match status" value="1"/>
</dbReference>
<dbReference type="PROSITE" id="PS50931">
    <property type="entry name" value="HTH_LYSR"/>
    <property type="match status" value="1"/>
</dbReference>
<keyword evidence="3 6" id="KW-0238">DNA-binding</keyword>
<dbReference type="InterPro" id="IPR058163">
    <property type="entry name" value="LysR-type_TF_proteobact-type"/>
</dbReference>
<sequence length="306" mass="33734">MNKIEPSWDFYRTFLTVLQEGSLSAAARELGLTQPTIGRHIDALEDIIGFQLFIRSPQGLIPTEAATELRPHAEQLAANAAALLRTATGLGGGVRGTVRISASEVIGIEVLPPMLAALNDRYPDLVIELSLSDAVEDLMRQEADIAVRMVAPEQDALITRRIGGIPLGLHAHRRYLDKHGFPEKLEDLLHHRTIGFDRESAFVRAIRKRVPLIELMRPSFRADSNLAQLAAIRAGFGIGVCQVALARRDPDIVRLFETEFELPLETFVVMHENLKTTPRCRASFDVLVEGLLAYIGKSGTFGGTIE</sequence>
<dbReference type="Gene3D" id="3.40.190.290">
    <property type="match status" value="1"/>
</dbReference>
<gene>
    <name evidence="6" type="ORF">J2Z75_004560</name>
</gene>
<dbReference type="GO" id="GO:0003677">
    <property type="term" value="F:DNA binding"/>
    <property type="evidence" value="ECO:0007669"/>
    <property type="project" value="UniProtKB-KW"/>
</dbReference>
<evidence type="ECO:0000256" key="1">
    <source>
        <dbReference type="ARBA" id="ARBA00009437"/>
    </source>
</evidence>
<evidence type="ECO:0000256" key="4">
    <source>
        <dbReference type="ARBA" id="ARBA00023163"/>
    </source>
</evidence>
<dbReference type="Pfam" id="PF00126">
    <property type="entry name" value="HTH_1"/>
    <property type="match status" value="1"/>
</dbReference>
<comment type="similarity">
    <text evidence="1">Belongs to the LysR transcriptional regulatory family.</text>
</comment>
<organism evidence="6 7">
    <name type="scientific">Rhizobium herbae</name>
    <dbReference type="NCBI Taxonomy" id="508661"/>
    <lineage>
        <taxon>Bacteria</taxon>
        <taxon>Pseudomonadati</taxon>
        <taxon>Pseudomonadota</taxon>
        <taxon>Alphaproteobacteria</taxon>
        <taxon>Hyphomicrobiales</taxon>
        <taxon>Rhizobiaceae</taxon>
        <taxon>Rhizobium/Agrobacterium group</taxon>
        <taxon>Rhizobium</taxon>
    </lineage>
</organism>
<dbReference type="InterPro" id="IPR036390">
    <property type="entry name" value="WH_DNA-bd_sf"/>
</dbReference>
<evidence type="ECO:0000259" key="5">
    <source>
        <dbReference type="PROSITE" id="PS50931"/>
    </source>
</evidence>
<evidence type="ECO:0000313" key="7">
    <source>
        <dbReference type="Proteomes" id="UP000823786"/>
    </source>
</evidence>
<dbReference type="InterPro" id="IPR036388">
    <property type="entry name" value="WH-like_DNA-bd_sf"/>
</dbReference>
<reference evidence="6 7" key="1">
    <citation type="submission" date="2021-03" db="EMBL/GenBank/DDBJ databases">
        <title>Genomic Encyclopedia of Type Strains, Phase IV (KMG-IV): sequencing the most valuable type-strain genomes for metagenomic binning, comparative biology and taxonomic classification.</title>
        <authorList>
            <person name="Goeker M."/>
        </authorList>
    </citation>
    <scope>NUCLEOTIDE SEQUENCE [LARGE SCALE GENOMIC DNA]</scope>
    <source>
        <strain evidence="6 7">DSM 26427</strain>
    </source>
</reference>
<dbReference type="InterPro" id="IPR005119">
    <property type="entry name" value="LysR_subst-bd"/>
</dbReference>
<evidence type="ECO:0000256" key="2">
    <source>
        <dbReference type="ARBA" id="ARBA00023015"/>
    </source>
</evidence>
<proteinExistence type="inferred from homology"/>
<keyword evidence="4" id="KW-0804">Transcription</keyword>
<name>A0ABS4ESY3_9HYPH</name>
<dbReference type="InterPro" id="IPR000847">
    <property type="entry name" value="LysR_HTH_N"/>
</dbReference>
<evidence type="ECO:0000256" key="3">
    <source>
        <dbReference type="ARBA" id="ARBA00023125"/>
    </source>
</evidence>
<dbReference type="PANTHER" id="PTHR30537:SF3">
    <property type="entry name" value="TRANSCRIPTIONAL REGULATORY PROTEIN"/>
    <property type="match status" value="1"/>
</dbReference>
<evidence type="ECO:0000313" key="6">
    <source>
        <dbReference type="EMBL" id="MBP1861032.1"/>
    </source>
</evidence>
<dbReference type="PANTHER" id="PTHR30537">
    <property type="entry name" value="HTH-TYPE TRANSCRIPTIONAL REGULATOR"/>
    <property type="match status" value="1"/>
</dbReference>
<dbReference type="SUPFAM" id="SSF53850">
    <property type="entry name" value="Periplasmic binding protein-like II"/>
    <property type="match status" value="1"/>
</dbReference>
<dbReference type="Proteomes" id="UP000823786">
    <property type="component" value="Unassembled WGS sequence"/>
</dbReference>
<dbReference type="EMBL" id="JAGGJV010000009">
    <property type="protein sequence ID" value="MBP1861032.1"/>
    <property type="molecule type" value="Genomic_DNA"/>
</dbReference>
<protein>
    <submittedName>
        <fullName evidence="6">DNA-binding transcriptional LysR family regulator</fullName>
    </submittedName>
</protein>
<dbReference type="Gene3D" id="1.10.10.10">
    <property type="entry name" value="Winged helix-like DNA-binding domain superfamily/Winged helix DNA-binding domain"/>
    <property type="match status" value="1"/>
</dbReference>
<accession>A0ABS4ESY3</accession>
<keyword evidence="7" id="KW-1185">Reference proteome</keyword>